<dbReference type="RefSeq" id="WP_127016237.1">
    <property type="nucleotide sequence ID" value="NZ_CP016379.1"/>
</dbReference>
<dbReference type="PROSITE" id="PS51733">
    <property type="entry name" value="BPL_LPL_CATALYTIC"/>
    <property type="match status" value="1"/>
</dbReference>
<feature type="domain" description="BPL/LPL catalytic" evidence="1">
    <location>
        <begin position="30"/>
        <end position="244"/>
    </location>
</feature>
<dbReference type="InterPro" id="IPR050664">
    <property type="entry name" value="Octanoyltrans_LipM/LipL"/>
</dbReference>
<dbReference type="Pfam" id="PF21948">
    <property type="entry name" value="LplA-B_cat"/>
    <property type="match status" value="1"/>
</dbReference>
<dbReference type="GO" id="GO:0140096">
    <property type="term" value="F:catalytic activity, acting on a protein"/>
    <property type="evidence" value="ECO:0007669"/>
    <property type="project" value="UniProtKB-ARBA"/>
</dbReference>
<dbReference type="Proteomes" id="UP000267250">
    <property type="component" value="Chromosome"/>
</dbReference>
<dbReference type="GO" id="GO:0009249">
    <property type="term" value="P:protein lipoylation"/>
    <property type="evidence" value="ECO:0007669"/>
    <property type="project" value="UniProtKB-ARBA"/>
</dbReference>
<dbReference type="EMBL" id="CP016379">
    <property type="protein sequence ID" value="AZR72901.1"/>
    <property type="molecule type" value="Genomic_DNA"/>
</dbReference>
<gene>
    <name evidence="2" type="ORF">BBF96_05550</name>
</gene>
<name>A0A3S9SX82_9FIRM</name>
<keyword evidence="2" id="KW-0808">Transferase</keyword>
<dbReference type="AlphaFoldDB" id="A0A3S9SX82"/>
<dbReference type="SUPFAM" id="SSF55681">
    <property type="entry name" value="Class II aaRS and biotin synthetases"/>
    <property type="match status" value="1"/>
</dbReference>
<dbReference type="CDD" id="cd16443">
    <property type="entry name" value="LplA"/>
    <property type="match status" value="1"/>
</dbReference>
<dbReference type="InterPro" id="IPR004143">
    <property type="entry name" value="BPL_LPL_catalytic"/>
</dbReference>
<dbReference type="PANTHER" id="PTHR43679:SF2">
    <property type="entry name" value="OCTANOYL-[GCVH]:PROTEIN N-OCTANOYLTRANSFERASE"/>
    <property type="match status" value="1"/>
</dbReference>
<proteinExistence type="predicted"/>
<dbReference type="OrthoDB" id="9788148at2"/>
<keyword evidence="3" id="KW-1185">Reference proteome</keyword>
<dbReference type="GO" id="GO:0016740">
    <property type="term" value="F:transferase activity"/>
    <property type="evidence" value="ECO:0007669"/>
    <property type="project" value="UniProtKB-KW"/>
</dbReference>
<dbReference type="KEGG" id="aft:BBF96_05550"/>
<dbReference type="PANTHER" id="PTHR43679">
    <property type="entry name" value="OCTANOYLTRANSFERASE LIPM-RELATED"/>
    <property type="match status" value="1"/>
</dbReference>
<sequence>MKWRLLNTGFNDPAFNMALDEADVILLSEGKIPPTIRFYGWLPASISIGYFQKMRDEIDVDACKALGIGIVRRLTGGRAVLHDDELTYSFIVPDTHPLFPPTVIESYKVISRGILRGLEKLNVFATMVSLEGKGRNALNPHNSSACFDAPSWYEIAVNGKKLVGSAQNRQRGVILQHGSILNTINVDKLFSVLKFNNEQIRQRMKKIFLDKATSIEQVLGYRIPYTKMVEAFTEGFQESLQIDLEPGELTDEEKELTEKLIREKYGNDEWNFRR</sequence>
<dbReference type="InterPro" id="IPR045864">
    <property type="entry name" value="aa-tRNA-synth_II/BPL/LPL"/>
</dbReference>
<accession>A0A3S9SX82</accession>
<organism evidence="2 3">
    <name type="scientific">Anoxybacter fermentans</name>
    <dbReference type="NCBI Taxonomy" id="1323375"/>
    <lineage>
        <taxon>Bacteria</taxon>
        <taxon>Bacillati</taxon>
        <taxon>Bacillota</taxon>
        <taxon>Clostridia</taxon>
        <taxon>Halanaerobiales</taxon>
        <taxon>Anoxybacter</taxon>
    </lineage>
</organism>
<evidence type="ECO:0000313" key="3">
    <source>
        <dbReference type="Proteomes" id="UP000267250"/>
    </source>
</evidence>
<evidence type="ECO:0000259" key="1">
    <source>
        <dbReference type="PROSITE" id="PS51733"/>
    </source>
</evidence>
<dbReference type="Gene3D" id="3.30.930.10">
    <property type="entry name" value="Bira Bifunctional Protein, Domain 2"/>
    <property type="match status" value="1"/>
</dbReference>
<protein>
    <submittedName>
        <fullName evidence="2">Octanoyltransferase</fullName>
    </submittedName>
</protein>
<reference evidence="2 3" key="1">
    <citation type="submission" date="2016-07" db="EMBL/GenBank/DDBJ databases">
        <title>Genome and transcriptome analysis of iron-reducing fermentative bacteria Anoxybacter fermentans.</title>
        <authorList>
            <person name="Zeng X."/>
            <person name="Shao Z."/>
        </authorList>
    </citation>
    <scope>NUCLEOTIDE SEQUENCE [LARGE SCALE GENOMIC DNA]</scope>
    <source>
        <strain evidence="2 3">DY22613</strain>
    </source>
</reference>
<evidence type="ECO:0000313" key="2">
    <source>
        <dbReference type="EMBL" id="AZR72901.1"/>
    </source>
</evidence>